<comment type="caution">
    <text evidence="1">The sequence shown here is derived from an EMBL/GenBank/DDBJ whole genome shotgun (WGS) entry which is preliminary data.</text>
</comment>
<sequence>MTVGAIVPFVLVVALASALAWPLILLIYVTKLRLRKSDQRAQLARDLGISALTLKGRKVVGFFHPFCNAGGGGERVLWTAISHIQRTEPGILSVVYTGDVDATKEQIISKVKSRFDIELSPKSLHFVFLKSRHLVEDATWPMFTLLGQSLGSMYLTWEAVSKLIPDLFIDTMGYAFTFHLVSILTGVNIGAYVHYPTISTEMIHRVESRVALHNNSASVSSSTFLTQGKLLYYRIFTFFYAFSLRKASFLMVNSSWTKAHIDSILYHDNGLLNIITYLPPLLFLKSSLATLKPTEIVYPPCDTRELAELPLEGRGRTIVSLAQFRPEKDHRTQLLALSSLLESHPEYRNQPVKMVLMGGSRNAEDAERVKQLRELAKDLHIEDYTEFIINAPFPDILSWLGNASVGLSTMVDEHFGINIVEFMAAGAIPVTHASGGPLKDIVVPVDGKRTGYHAKSPEEFAEAFHSAFQLSKAEDLAIRQRARMWAVKRFSNEEFEKGWGNSRWKDWL</sequence>
<keyword evidence="2" id="KW-1185">Reference proteome</keyword>
<reference evidence="1" key="1">
    <citation type="submission" date="2019-10" db="EMBL/GenBank/DDBJ databases">
        <authorList>
            <consortium name="DOE Joint Genome Institute"/>
            <person name="Kuo A."/>
            <person name="Miyauchi S."/>
            <person name="Kiss E."/>
            <person name="Drula E."/>
            <person name="Kohler A."/>
            <person name="Sanchez-Garcia M."/>
            <person name="Andreopoulos B."/>
            <person name="Barry K.W."/>
            <person name="Bonito G."/>
            <person name="Buee M."/>
            <person name="Carver A."/>
            <person name="Chen C."/>
            <person name="Cichocki N."/>
            <person name="Clum A."/>
            <person name="Culley D."/>
            <person name="Crous P.W."/>
            <person name="Fauchery L."/>
            <person name="Girlanda M."/>
            <person name="Hayes R."/>
            <person name="Keri Z."/>
            <person name="Labutti K."/>
            <person name="Lipzen A."/>
            <person name="Lombard V."/>
            <person name="Magnuson J."/>
            <person name="Maillard F."/>
            <person name="Morin E."/>
            <person name="Murat C."/>
            <person name="Nolan M."/>
            <person name="Ohm R."/>
            <person name="Pangilinan J."/>
            <person name="Pereira M."/>
            <person name="Perotto S."/>
            <person name="Peter M."/>
            <person name="Riley R."/>
            <person name="Sitrit Y."/>
            <person name="Stielow B."/>
            <person name="Szollosi G."/>
            <person name="Zifcakova L."/>
            <person name="Stursova M."/>
            <person name="Spatafora J.W."/>
            <person name="Tedersoo L."/>
            <person name="Vaario L.-M."/>
            <person name="Yamada A."/>
            <person name="Yan M."/>
            <person name="Wang P."/>
            <person name="Xu J."/>
            <person name="Bruns T."/>
            <person name="Baldrian P."/>
            <person name="Vilgalys R."/>
            <person name="Henrissat B."/>
            <person name="Grigoriev I.V."/>
            <person name="Hibbett D."/>
            <person name="Nagy L.G."/>
            <person name="Martin F.M."/>
        </authorList>
    </citation>
    <scope>NUCLEOTIDE SEQUENCE</scope>
    <source>
        <strain evidence="1">P2</strain>
    </source>
</reference>
<accession>A0ACB6ZBJ3</accession>
<proteinExistence type="predicted"/>
<organism evidence="1 2">
    <name type="scientific">Thelephora ganbajun</name>
    <name type="common">Ganba fungus</name>
    <dbReference type="NCBI Taxonomy" id="370292"/>
    <lineage>
        <taxon>Eukaryota</taxon>
        <taxon>Fungi</taxon>
        <taxon>Dikarya</taxon>
        <taxon>Basidiomycota</taxon>
        <taxon>Agaricomycotina</taxon>
        <taxon>Agaricomycetes</taxon>
        <taxon>Thelephorales</taxon>
        <taxon>Thelephoraceae</taxon>
        <taxon>Thelephora</taxon>
    </lineage>
</organism>
<keyword evidence="1" id="KW-0808">Transferase</keyword>
<gene>
    <name evidence="1" type="ORF">BDM02DRAFT_3180783</name>
</gene>
<dbReference type="Proteomes" id="UP000886501">
    <property type="component" value="Unassembled WGS sequence"/>
</dbReference>
<protein>
    <submittedName>
        <fullName evidence="1">Mannosyltransferase</fullName>
    </submittedName>
</protein>
<reference evidence="1" key="2">
    <citation type="journal article" date="2020" name="Nat. Commun.">
        <title>Large-scale genome sequencing of mycorrhizal fungi provides insights into the early evolution of symbiotic traits.</title>
        <authorList>
            <person name="Miyauchi S."/>
            <person name="Kiss E."/>
            <person name="Kuo A."/>
            <person name="Drula E."/>
            <person name="Kohler A."/>
            <person name="Sanchez-Garcia M."/>
            <person name="Morin E."/>
            <person name="Andreopoulos B."/>
            <person name="Barry K.W."/>
            <person name="Bonito G."/>
            <person name="Buee M."/>
            <person name="Carver A."/>
            <person name="Chen C."/>
            <person name="Cichocki N."/>
            <person name="Clum A."/>
            <person name="Culley D."/>
            <person name="Crous P.W."/>
            <person name="Fauchery L."/>
            <person name="Girlanda M."/>
            <person name="Hayes R.D."/>
            <person name="Keri Z."/>
            <person name="LaButti K."/>
            <person name="Lipzen A."/>
            <person name="Lombard V."/>
            <person name="Magnuson J."/>
            <person name="Maillard F."/>
            <person name="Murat C."/>
            <person name="Nolan M."/>
            <person name="Ohm R.A."/>
            <person name="Pangilinan J."/>
            <person name="Pereira M.F."/>
            <person name="Perotto S."/>
            <person name="Peter M."/>
            <person name="Pfister S."/>
            <person name="Riley R."/>
            <person name="Sitrit Y."/>
            <person name="Stielow J.B."/>
            <person name="Szollosi G."/>
            <person name="Zifcakova L."/>
            <person name="Stursova M."/>
            <person name="Spatafora J.W."/>
            <person name="Tedersoo L."/>
            <person name="Vaario L.M."/>
            <person name="Yamada A."/>
            <person name="Yan M."/>
            <person name="Wang P."/>
            <person name="Xu J."/>
            <person name="Bruns T."/>
            <person name="Baldrian P."/>
            <person name="Vilgalys R."/>
            <person name="Dunand C."/>
            <person name="Henrissat B."/>
            <person name="Grigoriev I.V."/>
            <person name="Hibbett D."/>
            <person name="Nagy L.G."/>
            <person name="Martin F.M."/>
        </authorList>
    </citation>
    <scope>NUCLEOTIDE SEQUENCE</scope>
    <source>
        <strain evidence="1">P2</strain>
    </source>
</reference>
<keyword evidence="1" id="KW-0328">Glycosyltransferase</keyword>
<evidence type="ECO:0000313" key="2">
    <source>
        <dbReference type="Proteomes" id="UP000886501"/>
    </source>
</evidence>
<evidence type="ECO:0000313" key="1">
    <source>
        <dbReference type="EMBL" id="KAF9646924.1"/>
    </source>
</evidence>
<dbReference type="EMBL" id="MU118045">
    <property type="protein sequence ID" value="KAF9646924.1"/>
    <property type="molecule type" value="Genomic_DNA"/>
</dbReference>
<name>A0ACB6ZBJ3_THEGA</name>